<dbReference type="EMBL" id="BARS01054800">
    <property type="protein sequence ID" value="GAG51751.1"/>
    <property type="molecule type" value="Genomic_DNA"/>
</dbReference>
<gene>
    <name evidence="1" type="ORF">S01H1_81045</name>
</gene>
<name>X0ZU95_9ZZZZ</name>
<dbReference type="AlphaFoldDB" id="X0ZU95"/>
<organism evidence="1">
    <name type="scientific">marine sediment metagenome</name>
    <dbReference type="NCBI Taxonomy" id="412755"/>
    <lineage>
        <taxon>unclassified sequences</taxon>
        <taxon>metagenomes</taxon>
        <taxon>ecological metagenomes</taxon>
    </lineage>
</organism>
<evidence type="ECO:0000313" key="1">
    <source>
        <dbReference type="EMBL" id="GAG51751.1"/>
    </source>
</evidence>
<comment type="caution">
    <text evidence="1">The sequence shown here is derived from an EMBL/GenBank/DDBJ whole genome shotgun (WGS) entry which is preliminary data.</text>
</comment>
<protein>
    <submittedName>
        <fullName evidence="1">Uncharacterized protein</fullName>
    </submittedName>
</protein>
<proteinExistence type="predicted"/>
<feature type="non-terminal residue" evidence="1">
    <location>
        <position position="1"/>
    </location>
</feature>
<sequence>PWLIDPGKYESMDEYNKFIEFCKQCKVEVIYKTNPPS</sequence>
<accession>X0ZU95</accession>
<reference evidence="1" key="1">
    <citation type="journal article" date="2014" name="Front. Microbiol.">
        <title>High frequency of phylogenetically diverse reductive dehalogenase-homologous genes in deep subseafloor sedimentary metagenomes.</title>
        <authorList>
            <person name="Kawai M."/>
            <person name="Futagami T."/>
            <person name="Toyoda A."/>
            <person name="Takaki Y."/>
            <person name="Nishi S."/>
            <person name="Hori S."/>
            <person name="Arai W."/>
            <person name="Tsubouchi T."/>
            <person name="Morono Y."/>
            <person name="Uchiyama I."/>
            <person name="Ito T."/>
            <person name="Fujiyama A."/>
            <person name="Inagaki F."/>
            <person name="Takami H."/>
        </authorList>
    </citation>
    <scope>NUCLEOTIDE SEQUENCE</scope>
    <source>
        <strain evidence="1">Expedition CK06-06</strain>
    </source>
</reference>